<feature type="domain" description="ABC transmembrane type-1" evidence="9">
    <location>
        <begin position="69"/>
        <end position="260"/>
    </location>
</feature>
<dbReference type="InterPro" id="IPR035906">
    <property type="entry name" value="MetI-like_sf"/>
</dbReference>
<feature type="transmembrane region" description="Helical" evidence="8">
    <location>
        <begin position="73"/>
        <end position="94"/>
    </location>
</feature>
<evidence type="ECO:0000313" key="11">
    <source>
        <dbReference type="Proteomes" id="UP000028302"/>
    </source>
</evidence>
<dbReference type="PROSITE" id="PS50928">
    <property type="entry name" value="ABC_TM1"/>
    <property type="match status" value="1"/>
</dbReference>
<organism evidence="10 11">
    <name type="scientific">Salinisphaera hydrothermalis (strain C41B8)</name>
    <dbReference type="NCBI Taxonomy" id="1304275"/>
    <lineage>
        <taxon>Bacteria</taxon>
        <taxon>Pseudomonadati</taxon>
        <taxon>Pseudomonadota</taxon>
        <taxon>Gammaproteobacteria</taxon>
        <taxon>Salinisphaerales</taxon>
        <taxon>Salinisphaeraceae</taxon>
        <taxon>Salinisphaera</taxon>
    </lineage>
</organism>
<dbReference type="eggNOG" id="COG0395">
    <property type="taxonomic scope" value="Bacteria"/>
</dbReference>
<feature type="transmembrane region" description="Helical" evidence="8">
    <location>
        <begin position="181"/>
        <end position="206"/>
    </location>
</feature>
<comment type="similarity">
    <text evidence="2">Belongs to the binding-protein-dependent transport system permease family. MalFG subfamily.</text>
</comment>
<evidence type="ECO:0000256" key="2">
    <source>
        <dbReference type="ARBA" id="ARBA00009047"/>
    </source>
</evidence>
<comment type="caution">
    <text evidence="10">The sequence shown here is derived from an EMBL/GenBank/DDBJ whole genome shotgun (WGS) entry which is preliminary data.</text>
</comment>
<dbReference type="Gene3D" id="1.10.3720.10">
    <property type="entry name" value="MetI-like"/>
    <property type="match status" value="1"/>
</dbReference>
<dbReference type="Proteomes" id="UP000028302">
    <property type="component" value="Unassembled WGS sequence"/>
</dbReference>
<gene>
    <name evidence="10" type="ORF">C41B8_14535</name>
</gene>
<dbReference type="GO" id="GO:0055085">
    <property type="term" value="P:transmembrane transport"/>
    <property type="evidence" value="ECO:0007669"/>
    <property type="project" value="InterPro"/>
</dbReference>
<dbReference type="AlphaFoldDB" id="A0A084IIL8"/>
<sequence length="274" mass="29992">MTRDLVARIGHAVLILIVLVVILFPLYWMVAASFKSADQLFRVPPPWLWSPTVAGYVDALANSGILRALGNSALVVGCAVLLGLMVGAPAAYGIARYQFRGRKEVWFWYVTNWMLVPVVILLPFYMTAVKLHLINNPIVLILVYQVFVVPLIIWLLVDQFRSVPVALEEAAQLDGLNRFTIFLRIALPLVKPGIAVAAILSGIFAWNDLLYAFVLTPSDSARTAPTIAMAYLGGYSVPWTKVMASSTMICAPVIIGGIIVHKYIARGLTLGAVK</sequence>
<dbReference type="OrthoDB" id="9794684at2"/>
<proteinExistence type="inferred from homology"/>
<accession>A0A084IIL8</accession>
<dbReference type="InterPro" id="IPR050901">
    <property type="entry name" value="BP-dep_ABC_trans_perm"/>
</dbReference>
<keyword evidence="7 8" id="KW-0472">Membrane</keyword>
<dbReference type="Pfam" id="PF00528">
    <property type="entry name" value="BPD_transp_1"/>
    <property type="match status" value="1"/>
</dbReference>
<evidence type="ECO:0000256" key="1">
    <source>
        <dbReference type="ARBA" id="ARBA00004651"/>
    </source>
</evidence>
<reference evidence="10 11" key="1">
    <citation type="submission" date="2013-03" db="EMBL/GenBank/DDBJ databases">
        <title>Salinisphaera hydrothermalis C41B8 Genome Sequencing.</title>
        <authorList>
            <person name="Li C."/>
            <person name="Lai Q."/>
            <person name="Shao Z."/>
        </authorList>
    </citation>
    <scope>NUCLEOTIDE SEQUENCE [LARGE SCALE GENOMIC DNA]</scope>
    <source>
        <strain evidence="10 11">C41B8</strain>
    </source>
</reference>
<name>A0A084IIL8_SALHC</name>
<dbReference type="PANTHER" id="PTHR32243:SF18">
    <property type="entry name" value="INNER MEMBRANE ABC TRANSPORTER PERMEASE PROTEIN YCJP"/>
    <property type="match status" value="1"/>
</dbReference>
<evidence type="ECO:0000256" key="7">
    <source>
        <dbReference type="ARBA" id="ARBA00023136"/>
    </source>
</evidence>
<feature type="transmembrane region" description="Helical" evidence="8">
    <location>
        <begin position="12"/>
        <end position="30"/>
    </location>
</feature>
<protein>
    <submittedName>
        <fullName evidence="10">Binding-protein-dependent transport systems inner membrane component</fullName>
    </submittedName>
</protein>
<keyword evidence="6 8" id="KW-1133">Transmembrane helix</keyword>
<dbReference type="SUPFAM" id="SSF161098">
    <property type="entry name" value="MetI-like"/>
    <property type="match status" value="1"/>
</dbReference>
<dbReference type="EMBL" id="APNK01000027">
    <property type="protein sequence ID" value="KEZ76552.1"/>
    <property type="molecule type" value="Genomic_DNA"/>
</dbReference>
<keyword evidence="11" id="KW-1185">Reference proteome</keyword>
<evidence type="ECO:0000256" key="8">
    <source>
        <dbReference type="RuleBase" id="RU363032"/>
    </source>
</evidence>
<feature type="transmembrane region" description="Helical" evidence="8">
    <location>
        <begin position="106"/>
        <end position="126"/>
    </location>
</feature>
<dbReference type="PATRIC" id="fig|1304275.5.peg.2972"/>
<evidence type="ECO:0000313" key="10">
    <source>
        <dbReference type="EMBL" id="KEZ76552.1"/>
    </source>
</evidence>
<evidence type="ECO:0000259" key="9">
    <source>
        <dbReference type="PROSITE" id="PS50928"/>
    </source>
</evidence>
<keyword evidence="3 8" id="KW-0813">Transport</keyword>
<dbReference type="GO" id="GO:0005886">
    <property type="term" value="C:plasma membrane"/>
    <property type="evidence" value="ECO:0007669"/>
    <property type="project" value="UniProtKB-SubCell"/>
</dbReference>
<dbReference type="CDD" id="cd06261">
    <property type="entry name" value="TM_PBP2"/>
    <property type="match status" value="1"/>
</dbReference>
<dbReference type="InterPro" id="IPR000515">
    <property type="entry name" value="MetI-like"/>
</dbReference>
<evidence type="ECO:0000256" key="5">
    <source>
        <dbReference type="ARBA" id="ARBA00022692"/>
    </source>
</evidence>
<comment type="subcellular location">
    <subcellularLocation>
        <location evidence="1 8">Cell membrane</location>
        <topology evidence="1 8">Multi-pass membrane protein</topology>
    </subcellularLocation>
</comment>
<dbReference type="PANTHER" id="PTHR32243">
    <property type="entry name" value="MALTOSE TRANSPORT SYSTEM PERMEASE-RELATED"/>
    <property type="match status" value="1"/>
</dbReference>
<dbReference type="STRING" id="1304275.C41B8_14535"/>
<keyword evidence="5 8" id="KW-0812">Transmembrane</keyword>
<feature type="transmembrane region" description="Helical" evidence="8">
    <location>
        <begin position="242"/>
        <end position="264"/>
    </location>
</feature>
<dbReference type="RefSeq" id="WP_037339723.1">
    <property type="nucleotide sequence ID" value="NZ_APNK01000027.1"/>
</dbReference>
<feature type="transmembrane region" description="Helical" evidence="8">
    <location>
        <begin position="138"/>
        <end position="157"/>
    </location>
</feature>
<evidence type="ECO:0000256" key="3">
    <source>
        <dbReference type="ARBA" id="ARBA00022448"/>
    </source>
</evidence>
<evidence type="ECO:0000256" key="6">
    <source>
        <dbReference type="ARBA" id="ARBA00022989"/>
    </source>
</evidence>
<keyword evidence="4" id="KW-1003">Cell membrane</keyword>
<evidence type="ECO:0000256" key="4">
    <source>
        <dbReference type="ARBA" id="ARBA00022475"/>
    </source>
</evidence>